<evidence type="ECO:0000256" key="6">
    <source>
        <dbReference type="ARBA" id="ARBA00022723"/>
    </source>
</evidence>
<evidence type="ECO:0000256" key="5">
    <source>
        <dbReference type="ARBA" id="ARBA00012863"/>
    </source>
</evidence>
<evidence type="ECO:0000256" key="2">
    <source>
        <dbReference type="ARBA" id="ARBA00004968"/>
    </source>
</evidence>
<evidence type="ECO:0000313" key="11">
    <source>
        <dbReference type="Proteomes" id="UP000460412"/>
    </source>
</evidence>
<dbReference type="GO" id="GO:0004038">
    <property type="term" value="F:allantoinase activity"/>
    <property type="evidence" value="ECO:0007669"/>
    <property type="project" value="UniProtKB-EC"/>
</dbReference>
<dbReference type="Gene3D" id="2.30.40.10">
    <property type="entry name" value="Urease, subunit C, domain 1"/>
    <property type="match status" value="1"/>
</dbReference>
<accession>A0A7X3MF58</accession>
<dbReference type="Pfam" id="PF01979">
    <property type="entry name" value="Amidohydro_1"/>
    <property type="match status" value="1"/>
</dbReference>
<keyword evidence="6" id="KW-0479">Metal-binding</keyword>
<comment type="caution">
    <text evidence="10">The sequence shown here is derived from an EMBL/GenBank/DDBJ whole genome shotgun (WGS) entry which is preliminary data.</text>
</comment>
<sequence length="467" mass="51633">MYDLVIRNGRLVTPDRIYEADIAIQDGKYAAFLAAGTKAEAKETIDAKGNYVFPGIIDCHAHLNEPGFEYREDFETGSRAAAVAGCTTLIDMPLNNDPSLMNKEIFDLKMGKISKHSVIDYALWGGLVGDYDDKPDSVKNNMNDLVDLHNCGVAAFKGFTCPNGNLFPTVNMGNVRKALEVLKPYNALCGFHCEEYGQVLEREKEAKAKEGRTNEQKIRDFLDSHDVWTEYVATKNVIDMARATGGRVHICHVSHPMVAQVVKDAIHEGLPITAETCPHYLGFTEDFVFEKGAPAKCTPPMRTKEDMEKMWDYVLDGTLSCVGSDHSPAADEEKDNATKDIWHAWGGLNAIQFFLPMMFDMVVNKKGLSPTLIAKVMDYNPAKIFGLYGRKGAFELGFDGDVVIVDPNKAWKVDQTKLLTKGHVSCFDGQEGKGAPTCTIIRGKVVALDGMYKEEAVGYGEYITPVK</sequence>
<dbReference type="SUPFAM" id="SSF51338">
    <property type="entry name" value="Composite domain of metallo-dependent hydrolases"/>
    <property type="match status" value="1"/>
</dbReference>
<dbReference type="Gene3D" id="3.20.20.140">
    <property type="entry name" value="Metal-dependent hydrolases"/>
    <property type="match status" value="1"/>
</dbReference>
<dbReference type="GO" id="GO:0000256">
    <property type="term" value="P:allantoin catabolic process"/>
    <property type="evidence" value="ECO:0007669"/>
    <property type="project" value="InterPro"/>
</dbReference>
<dbReference type="InterPro" id="IPR017593">
    <property type="entry name" value="Allantoinase"/>
</dbReference>
<feature type="domain" description="Amidohydrolase-related" evidence="9">
    <location>
        <begin position="51"/>
        <end position="446"/>
    </location>
</feature>
<keyword evidence="7 10" id="KW-0378">Hydrolase</keyword>
<keyword evidence="11" id="KW-1185">Reference proteome</keyword>
<comment type="similarity">
    <text evidence="3">Belongs to the metallo-dependent hydrolases superfamily. Allantoinase family.</text>
</comment>
<dbReference type="Proteomes" id="UP000460412">
    <property type="component" value="Unassembled WGS sequence"/>
</dbReference>
<dbReference type="RefSeq" id="WP_159750575.1">
    <property type="nucleotide sequence ID" value="NZ_WUQX01000001.1"/>
</dbReference>
<evidence type="ECO:0000256" key="7">
    <source>
        <dbReference type="ARBA" id="ARBA00022801"/>
    </source>
</evidence>
<dbReference type="InterPro" id="IPR032466">
    <property type="entry name" value="Metal_Hydrolase"/>
</dbReference>
<dbReference type="PANTHER" id="PTHR43668">
    <property type="entry name" value="ALLANTOINASE"/>
    <property type="match status" value="1"/>
</dbReference>
<dbReference type="GO" id="GO:0008270">
    <property type="term" value="F:zinc ion binding"/>
    <property type="evidence" value="ECO:0007669"/>
    <property type="project" value="InterPro"/>
</dbReference>
<name>A0A7X3MF58_9FIRM</name>
<dbReference type="GO" id="GO:0006145">
    <property type="term" value="P:purine nucleobase catabolic process"/>
    <property type="evidence" value="ECO:0007669"/>
    <property type="project" value="TreeGrafter"/>
</dbReference>
<reference evidence="10 11" key="1">
    <citation type="submission" date="2019-12" db="EMBL/GenBank/DDBJ databases">
        <title>Sporaefaciens musculi gen. nov., sp. nov., a novel bacterium isolated from the caecum of an obese mouse.</title>
        <authorList>
            <person name="Rasmussen T.S."/>
            <person name="Streidl T."/>
            <person name="Hitch T.C.A."/>
            <person name="Wortmann E."/>
            <person name="Deptula P."/>
            <person name="Hansen M."/>
            <person name="Nielsen D.S."/>
            <person name="Clavel T."/>
            <person name="Vogensen F.K."/>
        </authorList>
    </citation>
    <scope>NUCLEOTIDE SEQUENCE [LARGE SCALE GENOMIC DNA]</scope>
    <source>
        <strain evidence="10 11">WCA-9-b2</strain>
    </source>
</reference>
<comment type="pathway">
    <text evidence="2">Nitrogen metabolism; (S)-allantoin degradation; allantoate from (S)-allantoin: step 1/1.</text>
</comment>
<dbReference type="NCBIfam" id="TIGR03178">
    <property type="entry name" value="allantoinase"/>
    <property type="match status" value="1"/>
</dbReference>
<evidence type="ECO:0000256" key="8">
    <source>
        <dbReference type="ARBA" id="ARBA00022833"/>
    </source>
</evidence>
<evidence type="ECO:0000256" key="1">
    <source>
        <dbReference type="ARBA" id="ARBA00001947"/>
    </source>
</evidence>
<dbReference type="SUPFAM" id="SSF51556">
    <property type="entry name" value="Metallo-dependent hydrolases"/>
    <property type="match status" value="1"/>
</dbReference>
<dbReference type="EC" id="3.5.2.5" evidence="5"/>
<organism evidence="10 11">
    <name type="scientific">Sporofaciens musculi</name>
    <dbReference type="NCBI Taxonomy" id="2681861"/>
    <lineage>
        <taxon>Bacteria</taxon>
        <taxon>Bacillati</taxon>
        <taxon>Bacillota</taxon>
        <taxon>Clostridia</taxon>
        <taxon>Lachnospirales</taxon>
        <taxon>Lachnospiraceae</taxon>
        <taxon>Sporofaciens</taxon>
    </lineage>
</organism>
<gene>
    <name evidence="10" type="primary">allB</name>
    <name evidence="10" type="ORF">GN277_07720</name>
</gene>
<dbReference type="InterPro" id="IPR011059">
    <property type="entry name" value="Metal-dep_hydrolase_composite"/>
</dbReference>
<comment type="subunit">
    <text evidence="4">Homotetramer.</text>
</comment>
<dbReference type="InterPro" id="IPR050138">
    <property type="entry name" value="DHOase/Allantoinase_Hydrolase"/>
</dbReference>
<evidence type="ECO:0000256" key="4">
    <source>
        <dbReference type="ARBA" id="ARBA00011881"/>
    </source>
</evidence>
<comment type="cofactor">
    <cofactor evidence="1">
        <name>Zn(2+)</name>
        <dbReference type="ChEBI" id="CHEBI:29105"/>
    </cofactor>
</comment>
<dbReference type="GO" id="GO:0005737">
    <property type="term" value="C:cytoplasm"/>
    <property type="evidence" value="ECO:0007669"/>
    <property type="project" value="TreeGrafter"/>
</dbReference>
<dbReference type="GO" id="GO:0050897">
    <property type="term" value="F:cobalt ion binding"/>
    <property type="evidence" value="ECO:0007669"/>
    <property type="project" value="InterPro"/>
</dbReference>
<proteinExistence type="inferred from homology"/>
<evidence type="ECO:0000259" key="9">
    <source>
        <dbReference type="Pfam" id="PF01979"/>
    </source>
</evidence>
<dbReference type="AlphaFoldDB" id="A0A7X3MF58"/>
<dbReference type="InterPro" id="IPR006680">
    <property type="entry name" value="Amidohydro-rel"/>
</dbReference>
<evidence type="ECO:0000256" key="3">
    <source>
        <dbReference type="ARBA" id="ARBA00010368"/>
    </source>
</evidence>
<evidence type="ECO:0000313" key="10">
    <source>
        <dbReference type="EMBL" id="MXP75273.1"/>
    </source>
</evidence>
<protein>
    <recommendedName>
        <fullName evidence="5">allantoinase</fullName>
        <ecNumber evidence="5">3.5.2.5</ecNumber>
    </recommendedName>
</protein>
<dbReference type="EMBL" id="WUQX01000001">
    <property type="protein sequence ID" value="MXP75273.1"/>
    <property type="molecule type" value="Genomic_DNA"/>
</dbReference>
<keyword evidence="8" id="KW-0862">Zinc</keyword>
<dbReference type="PANTHER" id="PTHR43668:SF2">
    <property type="entry name" value="ALLANTOINASE"/>
    <property type="match status" value="1"/>
</dbReference>